<dbReference type="AlphaFoldDB" id="A0A1B1K0Z0"/>
<evidence type="ECO:0000313" key="2">
    <source>
        <dbReference type="Proteomes" id="UP000186108"/>
    </source>
</evidence>
<dbReference type="PATRIC" id="fig|37919.13.peg.1588"/>
<gene>
    <name evidence="1" type="ORF">R1CP_07775</name>
</gene>
<evidence type="ECO:0000313" key="1">
    <source>
        <dbReference type="EMBL" id="ANS26276.1"/>
    </source>
</evidence>
<name>A0A1B1K0Z0_RHOOP</name>
<dbReference type="Proteomes" id="UP000186108">
    <property type="component" value="Chromosome"/>
</dbReference>
<proteinExistence type="predicted"/>
<dbReference type="EMBL" id="CP009111">
    <property type="protein sequence ID" value="ANS26276.1"/>
    <property type="molecule type" value="Genomic_DNA"/>
</dbReference>
<organism evidence="1 2">
    <name type="scientific">Rhodococcus opacus</name>
    <name type="common">Nocardia opaca</name>
    <dbReference type="NCBI Taxonomy" id="37919"/>
    <lineage>
        <taxon>Bacteria</taxon>
        <taxon>Bacillati</taxon>
        <taxon>Actinomycetota</taxon>
        <taxon>Actinomycetes</taxon>
        <taxon>Mycobacteriales</taxon>
        <taxon>Nocardiaceae</taxon>
        <taxon>Rhodococcus</taxon>
    </lineage>
</organism>
<dbReference type="RefSeq" id="WP_065489671.1">
    <property type="nucleotide sequence ID" value="NZ_JAWLJZ010000003.1"/>
</dbReference>
<reference evidence="1 2" key="1">
    <citation type="submission" date="2014-07" db="EMBL/GenBank/DDBJ databases">
        <authorList>
            <person name="Zhang J.E."/>
            <person name="Yang H."/>
            <person name="Guo J."/>
            <person name="Deng Z."/>
            <person name="Luo H."/>
            <person name="Luo M."/>
            <person name="Zhao B."/>
        </authorList>
    </citation>
    <scope>NUCLEOTIDE SEQUENCE [LARGE SCALE GENOMIC DNA]</scope>
    <source>
        <strain evidence="1 2">1CP</strain>
    </source>
</reference>
<protein>
    <submittedName>
        <fullName evidence="1">Uncharacterized protein</fullName>
    </submittedName>
</protein>
<accession>A0A1B1K0Z0</accession>
<sequence length="109" mass="12316">MGRMAAEPKMLRVELEEVGARHWWAALLATLASQSGNAYMRFVGVVDGRPRYVSSTFPVPRTWGTVPPQEAWAPGMTASLAELRRTIEDDGWHEVGRGQQSWSLTYQRR</sequence>